<organism evidence="3 4">
    <name type="scientific">Collybia nuda</name>
    <dbReference type="NCBI Taxonomy" id="64659"/>
    <lineage>
        <taxon>Eukaryota</taxon>
        <taxon>Fungi</taxon>
        <taxon>Dikarya</taxon>
        <taxon>Basidiomycota</taxon>
        <taxon>Agaricomycotina</taxon>
        <taxon>Agaricomycetes</taxon>
        <taxon>Agaricomycetidae</taxon>
        <taxon>Agaricales</taxon>
        <taxon>Tricholomatineae</taxon>
        <taxon>Clitocybaceae</taxon>
        <taxon>Collybia</taxon>
    </lineage>
</organism>
<evidence type="ECO:0000313" key="4">
    <source>
        <dbReference type="Proteomes" id="UP000807353"/>
    </source>
</evidence>
<feature type="domain" description="DUF6533" evidence="2">
    <location>
        <begin position="26"/>
        <end position="68"/>
    </location>
</feature>
<keyword evidence="1" id="KW-1133">Transmembrane helix</keyword>
<dbReference type="EMBL" id="MU150301">
    <property type="protein sequence ID" value="KAF9460256.1"/>
    <property type="molecule type" value="Genomic_DNA"/>
</dbReference>
<comment type="caution">
    <text evidence="3">The sequence shown here is derived from an EMBL/GenBank/DDBJ whole genome shotgun (WGS) entry which is preliminary data.</text>
</comment>
<feature type="transmembrane region" description="Helical" evidence="1">
    <location>
        <begin position="90"/>
        <end position="113"/>
    </location>
</feature>
<evidence type="ECO:0000256" key="1">
    <source>
        <dbReference type="SAM" id="Phobius"/>
    </source>
</evidence>
<sequence length="255" mass="28548">MSAPPMTPAMVRAIETSAFHLFISKYYALAATAMLVYDTFLTFDREVDAIWRSQWTAVKALFFFNRYANIGAYVTSIVAINSTWPRDSCLRYVIFPGIFNLIQQVVIGSILMLYTYALFNRSKTVFAITFTVFLVQIVVIGWSLGAITAVPLPRGFVGCIYAGKTGTGIRVQTSWIMQLVFISVAFGLMIWKAITLKKCQVRAPLVTIMTKDGLKYFGVIFTANFVNVMNFSLVKVTQMDSFLNLLSDVSPYACV</sequence>
<protein>
    <recommendedName>
        <fullName evidence="2">DUF6533 domain-containing protein</fullName>
    </recommendedName>
</protein>
<evidence type="ECO:0000259" key="2">
    <source>
        <dbReference type="Pfam" id="PF20151"/>
    </source>
</evidence>
<feature type="transmembrane region" description="Helical" evidence="1">
    <location>
        <begin position="214"/>
        <end position="234"/>
    </location>
</feature>
<dbReference type="InterPro" id="IPR045340">
    <property type="entry name" value="DUF6533"/>
</dbReference>
<keyword evidence="1" id="KW-0472">Membrane</keyword>
<proteinExistence type="predicted"/>
<dbReference type="Proteomes" id="UP000807353">
    <property type="component" value="Unassembled WGS sequence"/>
</dbReference>
<feature type="transmembrane region" description="Helical" evidence="1">
    <location>
        <begin position="26"/>
        <end position="43"/>
    </location>
</feature>
<keyword evidence="4" id="KW-1185">Reference proteome</keyword>
<gene>
    <name evidence="3" type="ORF">BDZ94DRAFT_1266390</name>
</gene>
<evidence type="ECO:0000313" key="3">
    <source>
        <dbReference type="EMBL" id="KAF9460256.1"/>
    </source>
</evidence>
<keyword evidence="1" id="KW-0812">Transmembrane</keyword>
<feature type="transmembrane region" description="Helical" evidence="1">
    <location>
        <begin position="64"/>
        <end position="84"/>
    </location>
</feature>
<name>A0A9P5Y2K4_9AGAR</name>
<dbReference type="OrthoDB" id="3242376at2759"/>
<dbReference type="AlphaFoldDB" id="A0A9P5Y2K4"/>
<reference evidence="3" key="1">
    <citation type="submission" date="2020-11" db="EMBL/GenBank/DDBJ databases">
        <authorList>
            <consortium name="DOE Joint Genome Institute"/>
            <person name="Ahrendt S."/>
            <person name="Riley R."/>
            <person name="Andreopoulos W."/>
            <person name="Labutti K."/>
            <person name="Pangilinan J."/>
            <person name="Ruiz-Duenas F.J."/>
            <person name="Barrasa J.M."/>
            <person name="Sanchez-Garcia M."/>
            <person name="Camarero S."/>
            <person name="Miyauchi S."/>
            <person name="Serrano A."/>
            <person name="Linde D."/>
            <person name="Babiker R."/>
            <person name="Drula E."/>
            <person name="Ayuso-Fernandez I."/>
            <person name="Pacheco R."/>
            <person name="Padilla G."/>
            <person name="Ferreira P."/>
            <person name="Barriuso J."/>
            <person name="Kellner H."/>
            <person name="Castanera R."/>
            <person name="Alfaro M."/>
            <person name="Ramirez L."/>
            <person name="Pisabarro A.G."/>
            <person name="Kuo A."/>
            <person name="Tritt A."/>
            <person name="Lipzen A."/>
            <person name="He G."/>
            <person name="Yan M."/>
            <person name="Ng V."/>
            <person name="Cullen D."/>
            <person name="Martin F."/>
            <person name="Rosso M.-N."/>
            <person name="Henrissat B."/>
            <person name="Hibbett D."/>
            <person name="Martinez A.T."/>
            <person name="Grigoriev I.V."/>
        </authorList>
    </citation>
    <scope>NUCLEOTIDE SEQUENCE</scope>
    <source>
        <strain evidence="3">CBS 247.69</strain>
    </source>
</reference>
<accession>A0A9P5Y2K4</accession>
<feature type="transmembrane region" description="Helical" evidence="1">
    <location>
        <begin position="125"/>
        <end position="147"/>
    </location>
</feature>
<feature type="transmembrane region" description="Helical" evidence="1">
    <location>
        <begin position="175"/>
        <end position="194"/>
    </location>
</feature>
<dbReference type="Pfam" id="PF20151">
    <property type="entry name" value="DUF6533"/>
    <property type="match status" value="1"/>
</dbReference>